<reference evidence="1" key="1">
    <citation type="submission" date="2020-08" db="EMBL/GenBank/DDBJ databases">
        <title>Multicomponent nature underlies the extraordinary mechanical properties of spider dragline silk.</title>
        <authorList>
            <person name="Kono N."/>
            <person name="Nakamura H."/>
            <person name="Mori M."/>
            <person name="Yoshida Y."/>
            <person name="Ohtoshi R."/>
            <person name="Malay A.D."/>
            <person name="Moran D.A.P."/>
            <person name="Tomita M."/>
            <person name="Numata K."/>
            <person name="Arakawa K."/>
        </authorList>
    </citation>
    <scope>NUCLEOTIDE SEQUENCE</scope>
</reference>
<proteinExistence type="predicted"/>
<name>A0A8X6TIN2_NEPPI</name>
<evidence type="ECO:0000313" key="1">
    <source>
        <dbReference type="EMBL" id="GFT18743.1"/>
    </source>
</evidence>
<sequence>MPISPRSLYPVSLVTEAAFRNDDSVRSCRHDVVTRSNERRNSDIRVRRKIHGGPTAGLLAIPVLNGELHPRNPRMFGDACS</sequence>
<gene>
    <name evidence="1" type="ORF">NPIL_331361</name>
</gene>
<accession>A0A8X6TIN2</accession>
<evidence type="ECO:0000313" key="2">
    <source>
        <dbReference type="Proteomes" id="UP000887013"/>
    </source>
</evidence>
<dbReference type="AlphaFoldDB" id="A0A8X6TIN2"/>
<protein>
    <submittedName>
        <fullName evidence="1">Uncharacterized protein</fullName>
    </submittedName>
</protein>
<dbReference type="EMBL" id="BMAW01105317">
    <property type="protein sequence ID" value="GFT18743.1"/>
    <property type="molecule type" value="Genomic_DNA"/>
</dbReference>
<keyword evidence="2" id="KW-1185">Reference proteome</keyword>
<dbReference type="Proteomes" id="UP000887013">
    <property type="component" value="Unassembled WGS sequence"/>
</dbReference>
<comment type="caution">
    <text evidence="1">The sequence shown here is derived from an EMBL/GenBank/DDBJ whole genome shotgun (WGS) entry which is preliminary data.</text>
</comment>
<organism evidence="1 2">
    <name type="scientific">Nephila pilipes</name>
    <name type="common">Giant wood spider</name>
    <name type="synonym">Nephila maculata</name>
    <dbReference type="NCBI Taxonomy" id="299642"/>
    <lineage>
        <taxon>Eukaryota</taxon>
        <taxon>Metazoa</taxon>
        <taxon>Ecdysozoa</taxon>
        <taxon>Arthropoda</taxon>
        <taxon>Chelicerata</taxon>
        <taxon>Arachnida</taxon>
        <taxon>Araneae</taxon>
        <taxon>Araneomorphae</taxon>
        <taxon>Entelegynae</taxon>
        <taxon>Araneoidea</taxon>
        <taxon>Nephilidae</taxon>
        <taxon>Nephila</taxon>
    </lineage>
</organism>